<evidence type="ECO:0000256" key="12">
    <source>
        <dbReference type="PROSITE-ProRule" id="PRU00561"/>
    </source>
</evidence>
<dbReference type="InterPro" id="IPR016024">
    <property type="entry name" value="ARM-type_fold"/>
</dbReference>
<dbReference type="GO" id="GO:0010467">
    <property type="term" value="P:gene expression"/>
    <property type="evidence" value="ECO:0007669"/>
    <property type="project" value="Ensembl"/>
</dbReference>
<reference evidence="14" key="3">
    <citation type="submission" date="2025-09" db="UniProtKB">
        <authorList>
            <consortium name="Ensembl"/>
        </authorList>
    </citation>
    <scope>IDENTIFICATION</scope>
</reference>
<evidence type="ECO:0000256" key="2">
    <source>
        <dbReference type="ARBA" id="ARBA00004496"/>
    </source>
</evidence>
<dbReference type="GO" id="GO:0005643">
    <property type="term" value="C:nuclear pore"/>
    <property type="evidence" value="ECO:0007669"/>
    <property type="project" value="Ensembl"/>
</dbReference>
<dbReference type="GO" id="GO:0005654">
    <property type="term" value="C:nucleoplasm"/>
    <property type="evidence" value="ECO:0007669"/>
    <property type="project" value="Ensembl"/>
</dbReference>
<keyword evidence="6" id="KW-0597">Phosphoprotein</keyword>
<dbReference type="EMBL" id="AAQR03113701">
    <property type="status" value="NOT_ANNOTATED_CDS"/>
    <property type="molecule type" value="Genomic_DNA"/>
</dbReference>
<dbReference type="PIRSF" id="PIRSF005673">
    <property type="entry name" value="Importin_alpha"/>
    <property type="match status" value="1"/>
</dbReference>
<dbReference type="OMA" id="KEKINKX"/>
<organism evidence="14 15">
    <name type="scientific">Otolemur garnettii</name>
    <name type="common">Small-eared galago</name>
    <name type="synonym">Garnett's greater bushbaby</name>
    <dbReference type="NCBI Taxonomy" id="30611"/>
    <lineage>
        <taxon>Eukaryota</taxon>
        <taxon>Metazoa</taxon>
        <taxon>Chordata</taxon>
        <taxon>Craniata</taxon>
        <taxon>Vertebrata</taxon>
        <taxon>Euteleostomi</taxon>
        <taxon>Mammalia</taxon>
        <taxon>Eutheria</taxon>
        <taxon>Euarchontoglires</taxon>
        <taxon>Primates</taxon>
        <taxon>Strepsirrhini</taxon>
        <taxon>Lorisiformes</taxon>
        <taxon>Galagidae</taxon>
        <taxon>Otolemur</taxon>
    </lineage>
</organism>
<sequence>RLGPQIEAASPSQPAAHSAAVAAARPRSCLCRSCSRAGVRAGGRAGRGGERRGGELRRRPGSWECRCGAVVGADPAGPGRGKVTGPAMADNEKLDNQRLKNFKNKGRDLETMRRQRNEVVVELRKNKRDEHLLKRRNVPHEDICEDSDIDGDYRVQNTSLEAIVQNASSDNQGIQLSAVQAARKLLSSDRNPPIDDLIKSGILPILVHCLERDDNPGRISFETKYLLHHLLSSTLSVNLRFPPSDAVPLFLRLLHSPHQNVCEQAVWALGNIIGDGPQCRDYVISLGVVKPLLSFISPSIPITFLRNVTWVMVNLCRHKDPPPPMETIQEILPALCVLIHHTDVNILVDTVWALSYLTDAGNEQIQMVIDSGIVPHLVPLLSHQEVKVQTAALRAVGNIVTGTDEQTQVVLNCDALSHFPALLTHPKEKINKEAVWFLSNITAGNQQQVQAVIDANLVPMIIHLLDKGDFGTQKEAAWAISNLTISGRKDQVAYLIQQNVIPPFCNLLTVKDAQVVQVVLDGLSNILKMAEDEAETIANLIEECGGLEKIEQLQNHENEDIYKLAYEIIDQFFSSDDIDEDPSLVPEAIQGGTFGFNSSANVPTEGFQF</sequence>
<dbReference type="SUPFAM" id="SSF48371">
    <property type="entry name" value="ARM repeat"/>
    <property type="match status" value="1"/>
</dbReference>
<accession>H0X6W3</accession>
<dbReference type="FunFam" id="1.20.5.690:FF:000004">
    <property type="entry name" value="Importin subunit alpha"/>
    <property type="match status" value="1"/>
</dbReference>
<evidence type="ECO:0000313" key="14">
    <source>
        <dbReference type="Ensembl" id="ENSOGAP00000011127.2"/>
    </source>
</evidence>
<dbReference type="InterPro" id="IPR036975">
    <property type="entry name" value="Importin-a_IBB_sf"/>
</dbReference>
<dbReference type="GO" id="GO:0031965">
    <property type="term" value="C:nuclear membrane"/>
    <property type="evidence" value="ECO:0007669"/>
    <property type="project" value="Ensembl"/>
</dbReference>
<evidence type="ECO:0000256" key="3">
    <source>
        <dbReference type="ARBA" id="ARBA00010394"/>
    </source>
</evidence>
<dbReference type="AlphaFoldDB" id="H0X6W3"/>
<dbReference type="Gene3D" id="1.20.5.690">
    <property type="entry name" value="Importin-alpha, importin-beta-binding domain"/>
    <property type="match status" value="1"/>
</dbReference>
<evidence type="ECO:0000256" key="10">
    <source>
        <dbReference type="ARBA" id="ARBA00023242"/>
    </source>
</evidence>
<evidence type="ECO:0000256" key="11">
    <source>
        <dbReference type="PROSITE-ProRule" id="PRU00259"/>
    </source>
</evidence>
<feature type="repeat" description="ARM" evidence="11">
    <location>
        <begin position="372"/>
        <end position="410"/>
    </location>
</feature>
<dbReference type="FunFam" id="1.25.10.10:FF:000009">
    <property type="entry name" value="Importin subunit alpha"/>
    <property type="match status" value="1"/>
</dbReference>
<dbReference type="EMBL" id="AAQR03113704">
    <property type="status" value="NOT_ANNOTATED_CDS"/>
    <property type="molecule type" value="Genomic_DNA"/>
</dbReference>
<dbReference type="GeneTree" id="ENSGT01050000244891"/>
<dbReference type="GO" id="GO:0035332">
    <property type="term" value="P:positive regulation of hippo signaling"/>
    <property type="evidence" value="ECO:0007669"/>
    <property type="project" value="Ensembl"/>
</dbReference>
<dbReference type="HOGENOM" id="CLU_018084_6_1_1"/>
<dbReference type="FunCoup" id="H0X6W3">
    <property type="interactions" value="3632"/>
</dbReference>
<evidence type="ECO:0000256" key="7">
    <source>
        <dbReference type="ARBA" id="ARBA00022737"/>
    </source>
</evidence>
<keyword evidence="9" id="KW-0007">Acetylation</keyword>
<keyword evidence="8" id="KW-0653">Protein transport</keyword>
<dbReference type="InParanoid" id="H0X6W3"/>
<dbReference type="GO" id="GO:0042564">
    <property type="term" value="C:NLS-dependent protein nuclear import complex"/>
    <property type="evidence" value="ECO:0007669"/>
    <property type="project" value="Ensembl"/>
</dbReference>
<dbReference type="eggNOG" id="KOG0166">
    <property type="taxonomic scope" value="Eukaryota"/>
</dbReference>
<reference evidence="14" key="2">
    <citation type="submission" date="2025-08" db="UniProtKB">
        <authorList>
            <consortium name="Ensembl"/>
        </authorList>
    </citation>
    <scope>IDENTIFICATION</scope>
</reference>
<protein>
    <submittedName>
        <fullName evidence="14">Karyopherin subunit alpha 4</fullName>
    </submittedName>
</protein>
<evidence type="ECO:0000256" key="8">
    <source>
        <dbReference type="ARBA" id="ARBA00022927"/>
    </source>
</evidence>
<dbReference type="GO" id="GO:0014046">
    <property type="term" value="P:dopamine secretion"/>
    <property type="evidence" value="ECO:0007669"/>
    <property type="project" value="Ensembl"/>
</dbReference>
<evidence type="ECO:0000256" key="1">
    <source>
        <dbReference type="ARBA" id="ARBA00004123"/>
    </source>
</evidence>
<dbReference type="InterPro" id="IPR000225">
    <property type="entry name" value="Armadillo"/>
</dbReference>
<keyword evidence="15" id="KW-1185">Reference proteome</keyword>
<dbReference type="InterPro" id="IPR024931">
    <property type="entry name" value="Importin_alpha"/>
</dbReference>
<dbReference type="STRING" id="30611.ENSOGAP00000011127"/>
<comment type="similarity">
    <text evidence="3">Belongs to the importin alpha family.</text>
</comment>
<dbReference type="EMBL" id="AAQR03113699">
    <property type="status" value="NOT_ANNOTATED_CDS"/>
    <property type="molecule type" value="Genomic_DNA"/>
</dbReference>
<proteinExistence type="inferred from homology"/>
<dbReference type="EMBL" id="AAQR03113703">
    <property type="status" value="NOT_ANNOTATED_CDS"/>
    <property type="molecule type" value="Genomic_DNA"/>
</dbReference>
<dbReference type="Ensembl" id="ENSOGAT00000012433.2">
    <property type="protein sequence ID" value="ENSOGAP00000011127.2"/>
    <property type="gene ID" value="ENSOGAG00000012428.2"/>
</dbReference>
<evidence type="ECO:0000259" key="13">
    <source>
        <dbReference type="PROSITE" id="PS51214"/>
    </source>
</evidence>
<dbReference type="PANTHER" id="PTHR23316">
    <property type="entry name" value="IMPORTIN ALPHA"/>
    <property type="match status" value="1"/>
</dbReference>
<dbReference type="InterPro" id="IPR011989">
    <property type="entry name" value="ARM-like"/>
</dbReference>
<evidence type="ECO:0000256" key="4">
    <source>
        <dbReference type="ARBA" id="ARBA00022448"/>
    </source>
</evidence>
<dbReference type="InterPro" id="IPR032413">
    <property type="entry name" value="Arm_3"/>
</dbReference>
<keyword evidence="10" id="KW-0539">Nucleus</keyword>
<dbReference type="GO" id="GO:0006607">
    <property type="term" value="P:NLS-bearing protein import into nucleus"/>
    <property type="evidence" value="ECO:0007669"/>
    <property type="project" value="Ensembl"/>
</dbReference>
<dbReference type="Pfam" id="PF16186">
    <property type="entry name" value="Arm_3"/>
    <property type="match status" value="1"/>
</dbReference>
<keyword evidence="5" id="KW-0963">Cytoplasm</keyword>
<keyword evidence="4 12" id="KW-0813">Transport</keyword>
<evidence type="ECO:0000313" key="15">
    <source>
        <dbReference type="Proteomes" id="UP000005225"/>
    </source>
</evidence>
<dbReference type="GO" id="GO:0005737">
    <property type="term" value="C:cytoplasm"/>
    <property type="evidence" value="ECO:0007669"/>
    <property type="project" value="UniProtKB-SubCell"/>
</dbReference>
<dbReference type="Pfam" id="PF00514">
    <property type="entry name" value="Arm"/>
    <property type="match status" value="7"/>
</dbReference>
<dbReference type="Gene3D" id="1.25.10.10">
    <property type="entry name" value="Leucine-rich Repeat Variant"/>
    <property type="match status" value="1"/>
</dbReference>
<dbReference type="Pfam" id="PF01749">
    <property type="entry name" value="IBB"/>
    <property type="match status" value="1"/>
</dbReference>
<dbReference type="SMART" id="SM00185">
    <property type="entry name" value="ARM"/>
    <property type="match status" value="8"/>
</dbReference>
<comment type="subcellular location">
    <subcellularLocation>
        <location evidence="2">Cytoplasm</location>
    </subcellularLocation>
    <subcellularLocation>
        <location evidence="1">Nucleus</location>
    </subcellularLocation>
</comment>
<dbReference type="GO" id="GO:0061608">
    <property type="term" value="F:nuclear import signal receptor activity"/>
    <property type="evidence" value="ECO:0007669"/>
    <property type="project" value="Ensembl"/>
</dbReference>
<dbReference type="InterPro" id="IPR002652">
    <property type="entry name" value="Importin-a_IBB"/>
</dbReference>
<name>H0X6W3_OTOGA</name>
<feature type="domain" description="IBB" evidence="13">
    <location>
        <begin position="82"/>
        <end position="145"/>
    </location>
</feature>
<dbReference type="GO" id="GO:0008139">
    <property type="term" value="F:nuclear localization sequence binding"/>
    <property type="evidence" value="ECO:0007669"/>
    <property type="project" value="Ensembl"/>
</dbReference>
<evidence type="ECO:0000256" key="6">
    <source>
        <dbReference type="ARBA" id="ARBA00022553"/>
    </source>
</evidence>
<dbReference type="PROSITE" id="PS51214">
    <property type="entry name" value="IBB"/>
    <property type="match status" value="1"/>
</dbReference>
<dbReference type="PROSITE" id="PS50176">
    <property type="entry name" value="ARM_REPEAT"/>
    <property type="match status" value="2"/>
</dbReference>
<dbReference type="Proteomes" id="UP000005225">
    <property type="component" value="Unassembled WGS sequence"/>
</dbReference>
<keyword evidence="7" id="KW-0677">Repeat</keyword>
<reference evidence="15" key="1">
    <citation type="submission" date="2011-03" db="EMBL/GenBank/DDBJ databases">
        <title>Version 3 of the genome sequence of Otolemur garnettii (Bushbaby).</title>
        <authorList>
            <consortium name="The Broad Institute Genome Sequencing Platform"/>
            <person name="Di Palma F."/>
            <person name="Johnson J."/>
            <person name="Lander E.S."/>
            <person name="Lindblad-Toh K."/>
            <person name="Jaffe D.B."/>
            <person name="Gnerre S."/>
            <person name="MacCallum I."/>
            <person name="Przybylski D."/>
            <person name="Ribeiro F.J."/>
            <person name="Burton J.N."/>
            <person name="Walker B.J."/>
            <person name="Sharpe T."/>
            <person name="Hall G."/>
        </authorList>
    </citation>
    <scope>NUCLEOTIDE SEQUENCE [LARGE SCALE GENOMIC DNA]</scope>
</reference>
<dbReference type="EMBL" id="AAQR03113700">
    <property type="status" value="NOT_ANNOTATED_CDS"/>
    <property type="molecule type" value="Genomic_DNA"/>
</dbReference>
<dbReference type="EMBL" id="AAQR03113702">
    <property type="status" value="NOT_ANNOTATED_CDS"/>
    <property type="molecule type" value="Genomic_DNA"/>
</dbReference>
<evidence type="ECO:0000256" key="9">
    <source>
        <dbReference type="ARBA" id="ARBA00022990"/>
    </source>
</evidence>
<evidence type="ECO:0000256" key="5">
    <source>
        <dbReference type="ARBA" id="ARBA00022490"/>
    </source>
</evidence>
<feature type="repeat" description="ARM" evidence="11">
    <location>
        <begin position="245"/>
        <end position="272"/>
    </location>
</feature>